<organism evidence="11 12">
    <name type="scientific">Loigolactobacillus jiayinensis</name>
    <dbReference type="NCBI Taxonomy" id="2486016"/>
    <lineage>
        <taxon>Bacteria</taxon>
        <taxon>Bacillati</taxon>
        <taxon>Bacillota</taxon>
        <taxon>Bacilli</taxon>
        <taxon>Lactobacillales</taxon>
        <taxon>Lactobacillaceae</taxon>
        <taxon>Loigolactobacillus</taxon>
    </lineage>
</organism>
<protein>
    <recommendedName>
        <fullName evidence="3">Multidrug export protein MepA</fullName>
    </recommendedName>
</protein>
<dbReference type="EMBL" id="JBHSSL010000054">
    <property type="protein sequence ID" value="MFC6170818.1"/>
    <property type="molecule type" value="Genomic_DNA"/>
</dbReference>
<feature type="transmembrane region" description="Helical" evidence="10">
    <location>
        <begin position="12"/>
        <end position="31"/>
    </location>
</feature>
<feature type="transmembrane region" description="Helical" evidence="10">
    <location>
        <begin position="355"/>
        <end position="376"/>
    </location>
</feature>
<feature type="transmembrane region" description="Helical" evidence="10">
    <location>
        <begin position="94"/>
        <end position="113"/>
    </location>
</feature>
<comment type="similarity">
    <text evidence="2">Belongs to the multi antimicrobial extrusion (MATE) (TC 2.A.66.1) family. MepA subfamily.</text>
</comment>
<reference evidence="12" key="1">
    <citation type="journal article" date="2019" name="Int. J. Syst. Evol. Microbiol.">
        <title>The Global Catalogue of Microorganisms (GCM) 10K type strain sequencing project: providing services to taxonomists for standard genome sequencing and annotation.</title>
        <authorList>
            <consortium name="The Broad Institute Genomics Platform"/>
            <consortium name="The Broad Institute Genome Sequencing Center for Infectious Disease"/>
            <person name="Wu L."/>
            <person name="Ma J."/>
        </authorList>
    </citation>
    <scope>NUCLEOTIDE SEQUENCE [LARGE SCALE GENOMIC DNA]</scope>
    <source>
        <strain evidence="12">CCM 8904</strain>
    </source>
</reference>
<feature type="transmembrane region" description="Helical" evidence="10">
    <location>
        <begin position="312"/>
        <end position="335"/>
    </location>
</feature>
<evidence type="ECO:0000256" key="5">
    <source>
        <dbReference type="ARBA" id="ARBA00022475"/>
    </source>
</evidence>
<keyword evidence="9" id="KW-0046">Antibiotic resistance</keyword>
<dbReference type="InterPro" id="IPR051327">
    <property type="entry name" value="MATE_MepA_subfamily"/>
</dbReference>
<evidence type="ECO:0000256" key="6">
    <source>
        <dbReference type="ARBA" id="ARBA00022692"/>
    </source>
</evidence>
<keyword evidence="6 10" id="KW-0812">Transmembrane</keyword>
<evidence type="ECO:0000313" key="11">
    <source>
        <dbReference type="EMBL" id="MFC6170818.1"/>
    </source>
</evidence>
<dbReference type="InterPro" id="IPR048279">
    <property type="entry name" value="MdtK-like"/>
</dbReference>
<keyword evidence="12" id="KW-1185">Reference proteome</keyword>
<gene>
    <name evidence="11" type="ORF">ACFQGP_09545</name>
</gene>
<feature type="transmembrane region" description="Helical" evidence="10">
    <location>
        <begin position="192"/>
        <end position="213"/>
    </location>
</feature>
<evidence type="ECO:0000256" key="4">
    <source>
        <dbReference type="ARBA" id="ARBA00022448"/>
    </source>
</evidence>
<dbReference type="Proteomes" id="UP001596289">
    <property type="component" value="Unassembled WGS sequence"/>
</dbReference>
<dbReference type="Pfam" id="PF01554">
    <property type="entry name" value="MatE"/>
    <property type="match status" value="2"/>
</dbReference>
<dbReference type="PANTHER" id="PTHR43823">
    <property type="entry name" value="SPORULATION PROTEIN YKVU"/>
    <property type="match status" value="1"/>
</dbReference>
<feature type="transmembrane region" description="Helical" evidence="10">
    <location>
        <begin position="263"/>
        <end position="291"/>
    </location>
</feature>
<dbReference type="PANTHER" id="PTHR43823:SF3">
    <property type="entry name" value="MULTIDRUG EXPORT PROTEIN MEPA"/>
    <property type="match status" value="1"/>
</dbReference>
<evidence type="ECO:0000313" key="12">
    <source>
        <dbReference type="Proteomes" id="UP001596289"/>
    </source>
</evidence>
<feature type="transmembrane region" description="Helical" evidence="10">
    <location>
        <begin position="51"/>
        <end position="73"/>
    </location>
</feature>
<evidence type="ECO:0000256" key="7">
    <source>
        <dbReference type="ARBA" id="ARBA00022989"/>
    </source>
</evidence>
<dbReference type="RefSeq" id="WP_125553625.1">
    <property type="nucleotide sequence ID" value="NZ_JBHSSL010000054.1"/>
</dbReference>
<comment type="caution">
    <text evidence="11">The sequence shown here is derived from an EMBL/GenBank/DDBJ whole genome shotgun (WGS) entry which is preliminary data.</text>
</comment>
<keyword evidence="8 10" id="KW-0472">Membrane</keyword>
<feature type="transmembrane region" description="Helical" evidence="10">
    <location>
        <begin position="385"/>
        <end position="408"/>
    </location>
</feature>
<proteinExistence type="inferred from homology"/>
<dbReference type="InterPro" id="IPR002528">
    <property type="entry name" value="MATE_fam"/>
</dbReference>
<accession>A0ABW1RGC6</accession>
<evidence type="ECO:0000256" key="10">
    <source>
        <dbReference type="SAM" id="Phobius"/>
    </source>
</evidence>
<keyword evidence="5" id="KW-1003">Cell membrane</keyword>
<keyword evidence="4" id="KW-0813">Transport</keyword>
<dbReference type="PIRSF" id="PIRSF006603">
    <property type="entry name" value="DinF"/>
    <property type="match status" value="1"/>
</dbReference>
<dbReference type="InterPro" id="IPR045070">
    <property type="entry name" value="MATE_MepA-like"/>
</dbReference>
<feature type="transmembrane region" description="Helical" evidence="10">
    <location>
        <begin position="166"/>
        <end position="186"/>
    </location>
</feature>
<dbReference type="NCBIfam" id="TIGR00797">
    <property type="entry name" value="matE"/>
    <property type="match status" value="1"/>
</dbReference>
<feature type="transmembrane region" description="Helical" evidence="10">
    <location>
        <begin position="414"/>
        <end position="435"/>
    </location>
</feature>
<name>A0ABW1RGC6_9LACO</name>
<evidence type="ECO:0000256" key="3">
    <source>
        <dbReference type="ARBA" id="ARBA00022106"/>
    </source>
</evidence>
<sequence length="445" mass="47942">MDELFKRAPIPKVYMQLALPVVLGMVASMIYNLADTFFVAKTGNADLVAGIALGTPLFSFMLAVGDIFGLGGSAAISRMLGQKKHQASAHLSSFCFYAAIGFSLVLTVLMLVFERPILGLLGATPATYQYAAGFYRMMALGSTFIIVSLVPGNIIRTEGLAAKSMIATLAGTLLAIILDPIFLFVFDWGTAGVGLANVLGYALNTSLLVYFMVKDCQILSLSPKLWRVSWANVRMILNIGIPASLTNFMQSFGVMLLNNYLAVYGATAIAAMGIVMKIYMVVMLVMVGFAFGAQPLIGYNYGAANYERFRAIIRFDLLIEVVYALICALILMALAPQLVALFMNKPVIVAMGTKMLRLLLVTAPFIGAILVFTTLFQSIGKASGALIMAITRQGIIFAIAIVVLAKLFGFTGVIIAQPVADIITFLIGFGLYRYLVIKPTRAQKA</sequence>
<comment type="subcellular location">
    <subcellularLocation>
        <location evidence="1">Cell membrane</location>
        <topology evidence="1">Multi-pass membrane protein</topology>
    </subcellularLocation>
</comment>
<feature type="transmembrane region" description="Helical" evidence="10">
    <location>
        <begin position="133"/>
        <end position="154"/>
    </location>
</feature>
<evidence type="ECO:0000256" key="9">
    <source>
        <dbReference type="ARBA" id="ARBA00023251"/>
    </source>
</evidence>
<evidence type="ECO:0000256" key="2">
    <source>
        <dbReference type="ARBA" id="ARBA00008417"/>
    </source>
</evidence>
<keyword evidence="7 10" id="KW-1133">Transmembrane helix</keyword>
<dbReference type="CDD" id="cd13143">
    <property type="entry name" value="MATE_MepA_like"/>
    <property type="match status" value="1"/>
</dbReference>
<evidence type="ECO:0000256" key="8">
    <source>
        <dbReference type="ARBA" id="ARBA00023136"/>
    </source>
</evidence>
<evidence type="ECO:0000256" key="1">
    <source>
        <dbReference type="ARBA" id="ARBA00004651"/>
    </source>
</evidence>